<dbReference type="Gene3D" id="3.30.710.10">
    <property type="entry name" value="Potassium Channel Kv1.1, Chain A"/>
    <property type="match status" value="1"/>
</dbReference>
<dbReference type="SUPFAM" id="SSF54695">
    <property type="entry name" value="POZ domain"/>
    <property type="match status" value="1"/>
</dbReference>
<evidence type="ECO:0000256" key="4">
    <source>
        <dbReference type="SAM" id="MobiDB-lite"/>
    </source>
</evidence>
<dbReference type="InterPro" id="IPR036296">
    <property type="entry name" value="SKP1-like_dim_sf"/>
</dbReference>
<dbReference type="SMART" id="SM00512">
    <property type="entry name" value="Skp1"/>
    <property type="match status" value="1"/>
</dbReference>
<evidence type="ECO:0000256" key="1">
    <source>
        <dbReference type="ARBA" id="ARBA00004906"/>
    </source>
</evidence>
<comment type="similarity">
    <text evidence="2">Belongs to the SKP1 family.</text>
</comment>
<dbReference type="GO" id="GO:0009867">
    <property type="term" value="P:jasmonic acid mediated signaling pathway"/>
    <property type="evidence" value="ECO:0007669"/>
    <property type="project" value="UniProtKB-ARBA"/>
</dbReference>
<dbReference type="InterPro" id="IPR001232">
    <property type="entry name" value="SKP1-like"/>
</dbReference>
<feature type="region of interest" description="Disordered" evidence="4">
    <location>
        <begin position="209"/>
        <end position="286"/>
    </location>
</feature>
<name>A0AAD8HV95_9APIA</name>
<evidence type="ECO:0000313" key="5">
    <source>
        <dbReference type="EMBL" id="KAK1373152.1"/>
    </source>
</evidence>
<gene>
    <name evidence="5" type="ORF">POM88_029345</name>
</gene>
<feature type="compositionally biased region" description="Basic residues" evidence="4">
    <location>
        <begin position="240"/>
        <end position="252"/>
    </location>
</feature>
<dbReference type="InterPro" id="IPR011333">
    <property type="entry name" value="SKP1/BTB/POZ_sf"/>
</dbReference>
<feature type="compositionally biased region" description="Polar residues" evidence="4">
    <location>
        <begin position="255"/>
        <end position="270"/>
    </location>
</feature>
<organism evidence="5 6">
    <name type="scientific">Heracleum sosnowskyi</name>
    <dbReference type="NCBI Taxonomy" id="360622"/>
    <lineage>
        <taxon>Eukaryota</taxon>
        <taxon>Viridiplantae</taxon>
        <taxon>Streptophyta</taxon>
        <taxon>Embryophyta</taxon>
        <taxon>Tracheophyta</taxon>
        <taxon>Spermatophyta</taxon>
        <taxon>Magnoliopsida</taxon>
        <taxon>eudicotyledons</taxon>
        <taxon>Gunneridae</taxon>
        <taxon>Pentapetalae</taxon>
        <taxon>asterids</taxon>
        <taxon>campanulids</taxon>
        <taxon>Apiales</taxon>
        <taxon>Apiaceae</taxon>
        <taxon>Apioideae</taxon>
        <taxon>apioid superclade</taxon>
        <taxon>Tordylieae</taxon>
        <taxon>Tordyliinae</taxon>
        <taxon>Heracleum</taxon>
    </lineage>
</organism>
<sequence length="286" mass="31906">MYYLWTFGESKASLSSNFSSTYPVSALNDETTQSYICLQTVDGSTVIVEPEIAQLSPQLCLQLQSGVGYTKSNPICVSPQIKPDILASTFDYCRFHQAPGRTEKEFNLFDSKFLRKDLETLSQLGHASHYLQLELLSDKLSKAIALSISNGSPDEKRRFLNYAIEHAKPEKLEEYINSFGGSRGRLLKKLSAKKKKELEELGNTKKVEASVEAQKREDTNSVDDLVSFIDGGDGDSKKEQMKKKKNHRKKKGQNVIPSACSTAEPSSSIPDGSLPLENEFDDDEYV</sequence>
<comment type="caution">
    <text evidence="5">The sequence shown here is derived from an EMBL/GenBank/DDBJ whole genome shotgun (WGS) entry which is preliminary data.</text>
</comment>
<keyword evidence="6" id="KW-1185">Reference proteome</keyword>
<comment type="pathway">
    <text evidence="1">Protein modification; protein ubiquitination.</text>
</comment>
<dbReference type="GO" id="GO:0006511">
    <property type="term" value="P:ubiquitin-dependent protein catabolic process"/>
    <property type="evidence" value="ECO:0007669"/>
    <property type="project" value="InterPro"/>
</dbReference>
<dbReference type="PANTHER" id="PTHR11165">
    <property type="entry name" value="SKP1"/>
    <property type="match status" value="1"/>
</dbReference>
<evidence type="ECO:0000256" key="2">
    <source>
        <dbReference type="ARBA" id="ARBA00009993"/>
    </source>
</evidence>
<dbReference type="Proteomes" id="UP001237642">
    <property type="component" value="Unassembled WGS sequence"/>
</dbReference>
<evidence type="ECO:0000256" key="3">
    <source>
        <dbReference type="ARBA" id="ARBA00022786"/>
    </source>
</evidence>
<reference evidence="5" key="1">
    <citation type="submission" date="2023-02" db="EMBL/GenBank/DDBJ databases">
        <title>Genome of toxic invasive species Heracleum sosnowskyi carries increased number of genes despite the absence of recent whole-genome duplications.</title>
        <authorList>
            <person name="Schelkunov M."/>
            <person name="Shtratnikova V."/>
            <person name="Makarenko M."/>
            <person name="Klepikova A."/>
            <person name="Omelchenko D."/>
            <person name="Novikova G."/>
            <person name="Obukhova E."/>
            <person name="Bogdanov V."/>
            <person name="Penin A."/>
            <person name="Logacheva M."/>
        </authorList>
    </citation>
    <scope>NUCLEOTIDE SEQUENCE</scope>
    <source>
        <strain evidence="5">Hsosn_3</strain>
        <tissue evidence="5">Leaf</tissue>
    </source>
</reference>
<reference evidence="5" key="2">
    <citation type="submission" date="2023-05" db="EMBL/GenBank/DDBJ databases">
        <authorList>
            <person name="Schelkunov M.I."/>
        </authorList>
    </citation>
    <scope>NUCLEOTIDE SEQUENCE</scope>
    <source>
        <strain evidence="5">Hsosn_3</strain>
        <tissue evidence="5">Leaf</tissue>
    </source>
</reference>
<accession>A0AAD8HV95</accession>
<dbReference type="InterPro" id="IPR016897">
    <property type="entry name" value="SKP1"/>
</dbReference>
<proteinExistence type="inferred from homology"/>
<dbReference type="AlphaFoldDB" id="A0AAD8HV95"/>
<keyword evidence="3" id="KW-0833">Ubl conjugation pathway</keyword>
<dbReference type="SUPFAM" id="SSF81382">
    <property type="entry name" value="Skp1 dimerisation domain-like"/>
    <property type="match status" value="1"/>
</dbReference>
<feature type="compositionally biased region" description="Basic and acidic residues" evidence="4">
    <location>
        <begin position="209"/>
        <end position="219"/>
    </location>
</feature>
<evidence type="ECO:0000313" key="6">
    <source>
        <dbReference type="Proteomes" id="UP001237642"/>
    </source>
</evidence>
<dbReference type="EMBL" id="JAUIZM010000007">
    <property type="protein sequence ID" value="KAK1373152.1"/>
    <property type="molecule type" value="Genomic_DNA"/>
</dbReference>
<protein>
    <submittedName>
        <fullName evidence="5">Skp1 domain-containing protein</fullName>
    </submittedName>
</protein>